<dbReference type="AlphaFoldDB" id="A0A8W8KUY7"/>
<dbReference type="GO" id="GO:0005886">
    <property type="term" value="C:plasma membrane"/>
    <property type="evidence" value="ECO:0007669"/>
    <property type="project" value="InterPro"/>
</dbReference>
<proteinExistence type="inferred from homology"/>
<dbReference type="Pfam" id="PF01145">
    <property type="entry name" value="Band_7"/>
    <property type="match status" value="1"/>
</dbReference>
<dbReference type="PANTHER" id="PTHR10264:SF19">
    <property type="entry name" value="AT06885P-RELATED"/>
    <property type="match status" value="1"/>
</dbReference>
<comment type="subcellular location">
    <subcellularLocation>
        <location evidence="1">Membrane</location>
    </subcellularLocation>
</comment>
<evidence type="ECO:0000256" key="1">
    <source>
        <dbReference type="ARBA" id="ARBA00004370"/>
    </source>
</evidence>
<dbReference type="FunFam" id="3.30.479.30:FF:000026">
    <property type="entry name" value="Uncharacterized protein"/>
    <property type="match status" value="1"/>
</dbReference>
<dbReference type="Gene3D" id="6.10.250.2090">
    <property type="match status" value="1"/>
</dbReference>
<keyword evidence="5" id="KW-0812">Transmembrane</keyword>
<dbReference type="EnsemblMetazoa" id="G25139.2">
    <property type="protein sequence ID" value="G25139.2:cds"/>
    <property type="gene ID" value="G25139"/>
</dbReference>
<evidence type="ECO:0000313" key="8">
    <source>
        <dbReference type="Proteomes" id="UP000005408"/>
    </source>
</evidence>
<dbReference type="InterPro" id="IPR036013">
    <property type="entry name" value="Band_7/SPFH_dom_sf"/>
</dbReference>
<feature type="compositionally biased region" description="Basic and acidic residues" evidence="4">
    <location>
        <begin position="35"/>
        <end position="86"/>
    </location>
</feature>
<feature type="domain" description="Band 7" evidence="6">
    <location>
        <begin position="280"/>
        <end position="439"/>
    </location>
</feature>
<dbReference type="InterPro" id="IPR001107">
    <property type="entry name" value="Band_7"/>
</dbReference>
<keyword evidence="3 5" id="KW-0472">Membrane</keyword>
<name>A0A8W8KUY7_MAGGI</name>
<evidence type="ECO:0000256" key="3">
    <source>
        <dbReference type="ARBA" id="ARBA00023136"/>
    </source>
</evidence>
<dbReference type="InterPro" id="IPR018080">
    <property type="entry name" value="Band_7/stomatin-like_CS"/>
</dbReference>
<dbReference type="PRINTS" id="PR00721">
    <property type="entry name" value="STOMATIN"/>
</dbReference>
<feature type="transmembrane region" description="Helical" evidence="5">
    <location>
        <begin position="261"/>
        <end position="285"/>
    </location>
</feature>
<keyword evidence="8" id="KW-1185">Reference proteome</keyword>
<feature type="region of interest" description="Disordered" evidence="4">
    <location>
        <begin position="1"/>
        <end position="136"/>
    </location>
</feature>
<protein>
    <recommendedName>
        <fullName evidence="6">Band 7 domain-containing protein</fullName>
    </recommendedName>
</protein>
<organism evidence="7 8">
    <name type="scientific">Magallana gigas</name>
    <name type="common">Pacific oyster</name>
    <name type="synonym">Crassostrea gigas</name>
    <dbReference type="NCBI Taxonomy" id="29159"/>
    <lineage>
        <taxon>Eukaryota</taxon>
        <taxon>Metazoa</taxon>
        <taxon>Spiralia</taxon>
        <taxon>Lophotrochozoa</taxon>
        <taxon>Mollusca</taxon>
        <taxon>Bivalvia</taxon>
        <taxon>Autobranchia</taxon>
        <taxon>Pteriomorphia</taxon>
        <taxon>Ostreida</taxon>
        <taxon>Ostreoidea</taxon>
        <taxon>Ostreidae</taxon>
        <taxon>Magallana</taxon>
    </lineage>
</organism>
<evidence type="ECO:0000313" key="7">
    <source>
        <dbReference type="EnsemblMetazoa" id="G25139.2:cds"/>
    </source>
</evidence>
<dbReference type="Gene3D" id="3.30.479.30">
    <property type="entry name" value="Band 7 domain"/>
    <property type="match status" value="1"/>
</dbReference>
<evidence type="ECO:0000256" key="4">
    <source>
        <dbReference type="SAM" id="MobiDB-lite"/>
    </source>
</evidence>
<reference evidence="7" key="1">
    <citation type="submission" date="2022-08" db="UniProtKB">
        <authorList>
            <consortium name="EnsemblMetazoa"/>
        </authorList>
    </citation>
    <scope>IDENTIFICATION</scope>
    <source>
        <strain evidence="7">05x7-T-G4-1.051#20</strain>
    </source>
</reference>
<keyword evidence="5" id="KW-1133">Transmembrane helix</keyword>
<dbReference type="PANTHER" id="PTHR10264">
    <property type="entry name" value="BAND 7 PROTEIN-RELATED"/>
    <property type="match status" value="1"/>
</dbReference>
<dbReference type="SUPFAM" id="SSF117892">
    <property type="entry name" value="Band 7/SPFH domain"/>
    <property type="match status" value="1"/>
</dbReference>
<dbReference type="SMART" id="SM00244">
    <property type="entry name" value="PHB"/>
    <property type="match status" value="1"/>
</dbReference>
<comment type="similarity">
    <text evidence="2">Belongs to the band 7/mec-2 family.</text>
</comment>
<dbReference type="PROSITE" id="PS01270">
    <property type="entry name" value="BAND_7"/>
    <property type="match status" value="1"/>
</dbReference>
<evidence type="ECO:0000256" key="2">
    <source>
        <dbReference type="ARBA" id="ARBA00008164"/>
    </source>
</evidence>
<evidence type="ECO:0000256" key="5">
    <source>
        <dbReference type="SAM" id="Phobius"/>
    </source>
</evidence>
<dbReference type="InterPro" id="IPR001972">
    <property type="entry name" value="Stomatin_HflK_fam"/>
</dbReference>
<sequence>MDENDSIQPTPDSGYLQSDSQNGDTGFSQDNDMAVSHDRLIDTAQDNESRQADDSVKSEPDTKSGADDSVKLTADDTDGDTVRNDDTNMEYVTETRDASATDEVSASLEENSKSKKKSKTKKKKKRRKKDETGESESILNEEEFELATVKTNRALGTREDDPIIAPIDLDRRKEEEQRIKMSWTQQLSVSNKVSPADIPDTELSTMDYHPEKAVDISKFGSTVPINGASTYSPVQDQRKMERVIGGDDTSQSGDIGCCGSILMFLSFILVLVTFPISLFFCIKVVQEYERAVIFRVGRLLSGGSKGPGIFFVLPCIEGYTKVDLRTVSFDVPPQEILTSDSVTVSVDAVVYYRVCNPTISVANVENAHHATRLLAQTTLRNILGTKSMSEILTDRESISKAMQSMLDEATIHWGIKVERVEIKDVRLPKQLQRAMAAEAEASREARAKVLAAEGEHNASKALKEAADIIHTSPAALQLRYLQTLNQIASEKNSTIVFPLPVDFLSSFMK</sequence>
<dbReference type="Proteomes" id="UP000005408">
    <property type="component" value="Unassembled WGS sequence"/>
</dbReference>
<accession>A0A8W8KUY7</accession>
<feature type="compositionally biased region" description="Basic residues" evidence="4">
    <location>
        <begin position="114"/>
        <end position="128"/>
    </location>
</feature>
<dbReference type="InterPro" id="IPR043202">
    <property type="entry name" value="Band-7_stomatin-like"/>
</dbReference>
<evidence type="ECO:0000259" key="6">
    <source>
        <dbReference type="SMART" id="SM00244"/>
    </source>
</evidence>
<feature type="compositionally biased region" description="Polar residues" evidence="4">
    <location>
        <begin position="1"/>
        <end position="31"/>
    </location>
</feature>